<protein>
    <submittedName>
        <fullName evidence="6">4Fe-4S dicluster domain-containing protein</fullName>
    </submittedName>
</protein>
<dbReference type="Pfam" id="PF14697">
    <property type="entry name" value="Fer4_21"/>
    <property type="match status" value="1"/>
</dbReference>
<dbReference type="SUPFAM" id="SSF54862">
    <property type="entry name" value="4Fe-4S ferredoxins"/>
    <property type="match status" value="1"/>
</dbReference>
<evidence type="ECO:0000256" key="3">
    <source>
        <dbReference type="ARBA" id="ARBA00023004"/>
    </source>
</evidence>
<accession>A0A3A4NEE8</accession>
<feature type="domain" description="4Fe-4S ferredoxin-type" evidence="5">
    <location>
        <begin position="238"/>
        <end position="267"/>
    </location>
</feature>
<keyword evidence="3" id="KW-0408">Iron</keyword>
<dbReference type="InterPro" id="IPR017896">
    <property type="entry name" value="4Fe4S_Fe-S-bd"/>
</dbReference>
<dbReference type="PROSITE" id="PS00198">
    <property type="entry name" value="4FE4S_FER_1"/>
    <property type="match status" value="1"/>
</dbReference>
<name>A0A3A4NEE8_ABYX5</name>
<dbReference type="InterPro" id="IPR017900">
    <property type="entry name" value="4Fe4S_Fe_S_CS"/>
</dbReference>
<keyword evidence="2" id="KW-0479">Metal-binding</keyword>
<dbReference type="GO" id="GO:0051539">
    <property type="term" value="F:4 iron, 4 sulfur cluster binding"/>
    <property type="evidence" value="ECO:0007669"/>
    <property type="project" value="UniProtKB-KW"/>
</dbReference>
<dbReference type="PANTHER" id="PTHR24960:SF79">
    <property type="entry name" value="PHOTOSYSTEM I IRON-SULFUR CENTER"/>
    <property type="match status" value="1"/>
</dbReference>
<keyword evidence="4" id="KW-0411">Iron-sulfur</keyword>
<reference evidence="6 7" key="1">
    <citation type="journal article" date="2017" name="ISME J.">
        <title>Energy and carbon metabolisms in a deep terrestrial subsurface fluid microbial community.</title>
        <authorList>
            <person name="Momper L."/>
            <person name="Jungbluth S.P."/>
            <person name="Lee M.D."/>
            <person name="Amend J.P."/>
        </authorList>
    </citation>
    <scope>NUCLEOTIDE SEQUENCE [LARGE SCALE GENOMIC DNA]</scope>
    <source>
        <strain evidence="6">SURF_5</strain>
    </source>
</reference>
<dbReference type="EMBL" id="QZKU01000111">
    <property type="protein sequence ID" value="RJP17752.1"/>
    <property type="molecule type" value="Genomic_DNA"/>
</dbReference>
<feature type="domain" description="4Fe-4S ferredoxin-type" evidence="5">
    <location>
        <begin position="207"/>
        <end position="236"/>
    </location>
</feature>
<comment type="caution">
    <text evidence="6">The sequence shown here is derived from an EMBL/GenBank/DDBJ whole genome shotgun (WGS) entry which is preliminary data.</text>
</comment>
<dbReference type="Gene3D" id="3.30.70.20">
    <property type="match status" value="2"/>
</dbReference>
<evidence type="ECO:0000313" key="7">
    <source>
        <dbReference type="Proteomes" id="UP000265882"/>
    </source>
</evidence>
<dbReference type="AlphaFoldDB" id="A0A3A4NEE8"/>
<organism evidence="6 7">
    <name type="scientific">Abyssobacteria bacterium (strain SURF_5)</name>
    <dbReference type="NCBI Taxonomy" id="2093360"/>
    <lineage>
        <taxon>Bacteria</taxon>
        <taxon>Pseudomonadati</taxon>
        <taxon>Candidatus Hydrogenedentota</taxon>
        <taxon>Candidatus Abyssobacteria</taxon>
    </lineage>
</organism>
<dbReference type="PANTHER" id="PTHR24960">
    <property type="entry name" value="PHOTOSYSTEM I IRON-SULFUR CENTER-RELATED"/>
    <property type="match status" value="1"/>
</dbReference>
<evidence type="ECO:0000256" key="1">
    <source>
        <dbReference type="ARBA" id="ARBA00022485"/>
    </source>
</evidence>
<dbReference type="InterPro" id="IPR050157">
    <property type="entry name" value="PSI_iron-sulfur_center"/>
</dbReference>
<evidence type="ECO:0000313" key="6">
    <source>
        <dbReference type="EMBL" id="RJP17752.1"/>
    </source>
</evidence>
<dbReference type="PROSITE" id="PS51379">
    <property type="entry name" value="4FE4S_FER_2"/>
    <property type="match status" value="2"/>
</dbReference>
<sequence length="277" mass="31060">MCRFCEEYGNGGKWYLNPSNYARRLYKIRKDAEEALGVEADPQAAGMGGAAINEIIRLRSAGKRDEEERVKKEALEEAYGRHFAQVVTLEETKQIFDIAYPIARMTCACRRASIALPDEQNFTCIGIGPGMYKWERWPETYRGGVEFMSPAEAKKWADVADEAGLVHTVDVFGLPYIGGMCQCEYPGCVAIRNRVDYDFKFLLKGEHVAEVDPEKCIGCKKCISRCHFRAMYFKIFAEKAAIDMTRCFGCGLCASVCPTKAITLSERSGFPALAANW</sequence>
<proteinExistence type="predicted"/>
<evidence type="ECO:0000256" key="4">
    <source>
        <dbReference type="ARBA" id="ARBA00023014"/>
    </source>
</evidence>
<dbReference type="GO" id="GO:0046872">
    <property type="term" value="F:metal ion binding"/>
    <property type="evidence" value="ECO:0007669"/>
    <property type="project" value="UniProtKB-KW"/>
</dbReference>
<dbReference type="Proteomes" id="UP000265882">
    <property type="component" value="Unassembled WGS sequence"/>
</dbReference>
<evidence type="ECO:0000256" key="2">
    <source>
        <dbReference type="ARBA" id="ARBA00022723"/>
    </source>
</evidence>
<evidence type="ECO:0000259" key="5">
    <source>
        <dbReference type="PROSITE" id="PS51379"/>
    </source>
</evidence>
<keyword evidence="1" id="KW-0004">4Fe-4S</keyword>
<gene>
    <name evidence="6" type="ORF">C4520_15825</name>
</gene>